<proteinExistence type="predicted"/>
<evidence type="ECO:0000313" key="3">
    <source>
        <dbReference type="Proteomes" id="UP000886595"/>
    </source>
</evidence>
<dbReference type="EMBL" id="JAAMPC010000011">
    <property type="protein sequence ID" value="KAG2281048.1"/>
    <property type="molecule type" value="Genomic_DNA"/>
</dbReference>
<dbReference type="OrthoDB" id="1109840at2759"/>
<keyword evidence="1" id="KW-0812">Transmembrane</keyword>
<evidence type="ECO:0000313" key="2">
    <source>
        <dbReference type="EMBL" id="KAG2281048.1"/>
    </source>
</evidence>
<keyword evidence="3" id="KW-1185">Reference proteome</keyword>
<keyword evidence="1" id="KW-0472">Membrane</keyword>
<organism evidence="2 3">
    <name type="scientific">Brassica carinata</name>
    <name type="common">Ethiopian mustard</name>
    <name type="synonym">Abyssinian cabbage</name>
    <dbReference type="NCBI Taxonomy" id="52824"/>
    <lineage>
        <taxon>Eukaryota</taxon>
        <taxon>Viridiplantae</taxon>
        <taxon>Streptophyta</taxon>
        <taxon>Embryophyta</taxon>
        <taxon>Tracheophyta</taxon>
        <taxon>Spermatophyta</taxon>
        <taxon>Magnoliopsida</taxon>
        <taxon>eudicotyledons</taxon>
        <taxon>Gunneridae</taxon>
        <taxon>Pentapetalae</taxon>
        <taxon>rosids</taxon>
        <taxon>malvids</taxon>
        <taxon>Brassicales</taxon>
        <taxon>Brassicaceae</taxon>
        <taxon>Brassiceae</taxon>
        <taxon>Brassica</taxon>
    </lineage>
</organism>
<reference evidence="2 3" key="1">
    <citation type="submission" date="2020-02" db="EMBL/GenBank/DDBJ databases">
        <authorList>
            <person name="Ma Q."/>
            <person name="Huang Y."/>
            <person name="Song X."/>
            <person name="Pei D."/>
        </authorList>
    </citation>
    <scope>NUCLEOTIDE SEQUENCE [LARGE SCALE GENOMIC DNA]</scope>
    <source>
        <strain evidence="2">Sxm20200214</strain>
        <tissue evidence="2">Leaf</tissue>
    </source>
</reference>
<name>A0A8X7R1S7_BRACI</name>
<protein>
    <submittedName>
        <fullName evidence="2">Uncharacterized protein</fullName>
    </submittedName>
</protein>
<dbReference type="Proteomes" id="UP000886595">
    <property type="component" value="Unassembled WGS sequence"/>
</dbReference>
<accession>A0A8X7R1S7</accession>
<gene>
    <name evidence="2" type="ORF">Bca52824_052268</name>
</gene>
<comment type="caution">
    <text evidence="2">The sequence shown here is derived from an EMBL/GenBank/DDBJ whole genome shotgun (WGS) entry which is preliminary data.</text>
</comment>
<evidence type="ECO:0000256" key="1">
    <source>
        <dbReference type="SAM" id="Phobius"/>
    </source>
</evidence>
<feature type="transmembrane region" description="Helical" evidence="1">
    <location>
        <begin position="20"/>
        <end position="40"/>
    </location>
</feature>
<sequence>MIQLKPMLNDFMRCLVNNGTSSSFWFVTWTLLGPLIAVLGEGGPRMLRLRKCATVSESTNHGAWHLPSARSPAAETLQIVLTTVSPLSPHRGDDQYLWPKADGSFGPLFSSKTTWEIIRKKSPTVFWPKVIWFKEIYLAMHLLLGWLCYVDYQLVIA</sequence>
<dbReference type="AlphaFoldDB" id="A0A8X7R1S7"/>
<keyword evidence="1" id="KW-1133">Transmembrane helix</keyword>